<sequence length="66" mass="7257">MRIRIDPERCQGHGRCYDLSPELFADDDEGYGQVIGDGAVPADREPAARLAVSNCPERAIDVLQEV</sequence>
<dbReference type="Gene3D" id="3.30.70.20">
    <property type="match status" value="1"/>
</dbReference>
<evidence type="ECO:0000256" key="2">
    <source>
        <dbReference type="ARBA" id="ARBA00022448"/>
    </source>
</evidence>
<keyword evidence="4" id="KW-0249">Electron transport</keyword>
<dbReference type="Pfam" id="PF13459">
    <property type="entry name" value="Fer4_15"/>
    <property type="match status" value="1"/>
</dbReference>
<evidence type="ECO:0000256" key="3">
    <source>
        <dbReference type="ARBA" id="ARBA00022723"/>
    </source>
</evidence>
<accession>A0ABP6MW08</accession>
<proteinExistence type="predicted"/>
<keyword evidence="5" id="KW-0408">Iron</keyword>
<protein>
    <submittedName>
        <fullName evidence="8">Ferredoxin</fullName>
    </submittedName>
</protein>
<evidence type="ECO:0000256" key="7">
    <source>
        <dbReference type="ARBA" id="ARBA00023291"/>
    </source>
</evidence>
<comment type="caution">
    <text evidence="8">The sequence shown here is derived from an EMBL/GenBank/DDBJ whole genome shotgun (WGS) entry which is preliminary data.</text>
</comment>
<organism evidence="8 9">
    <name type="scientific">Planomonospora alba</name>
    <dbReference type="NCBI Taxonomy" id="161354"/>
    <lineage>
        <taxon>Bacteria</taxon>
        <taxon>Bacillati</taxon>
        <taxon>Actinomycetota</taxon>
        <taxon>Actinomycetes</taxon>
        <taxon>Streptosporangiales</taxon>
        <taxon>Streptosporangiaceae</taxon>
        <taxon>Planomonospora</taxon>
    </lineage>
</organism>
<dbReference type="RefSeq" id="WP_344857754.1">
    <property type="nucleotide sequence ID" value="NZ_BAAAUT010000011.1"/>
</dbReference>
<dbReference type="EMBL" id="BAAAUT010000011">
    <property type="protein sequence ID" value="GAA3127741.1"/>
    <property type="molecule type" value="Genomic_DNA"/>
</dbReference>
<keyword evidence="9" id="KW-1185">Reference proteome</keyword>
<dbReference type="Proteomes" id="UP001500320">
    <property type="component" value="Unassembled WGS sequence"/>
</dbReference>
<keyword evidence="3" id="KW-0479">Metal-binding</keyword>
<dbReference type="InterPro" id="IPR051269">
    <property type="entry name" value="Fe-S_cluster_ET"/>
</dbReference>
<gene>
    <name evidence="8" type="ORF">GCM10010466_18150</name>
</gene>
<dbReference type="SUPFAM" id="SSF54862">
    <property type="entry name" value="4Fe-4S ferredoxins"/>
    <property type="match status" value="1"/>
</dbReference>
<keyword evidence="6" id="KW-0411">Iron-sulfur</keyword>
<evidence type="ECO:0000256" key="5">
    <source>
        <dbReference type="ARBA" id="ARBA00023004"/>
    </source>
</evidence>
<name>A0ABP6MW08_9ACTN</name>
<evidence type="ECO:0000256" key="1">
    <source>
        <dbReference type="ARBA" id="ARBA00001927"/>
    </source>
</evidence>
<keyword evidence="7" id="KW-0003">3Fe-4S</keyword>
<dbReference type="PANTHER" id="PTHR36923">
    <property type="entry name" value="FERREDOXIN"/>
    <property type="match status" value="1"/>
</dbReference>
<evidence type="ECO:0000256" key="4">
    <source>
        <dbReference type="ARBA" id="ARBA00022982"/>
    </source>
</evidence>
<comment type="cofactor">
    <cofactor evidence="1">
        <name>[3Fe-4S] cluster</name>
        <dbReference type="ChEBI" id="CHEBI:21137"/>
    </cofactor>
</comment>
<keyword evidence="2" id="KW-0813">Transport</keyword>
<dbReference type="PANTHER" id="PTHR36923:SF3">
    <property type="entry name" value="FERREDOXIN"/>
    <property type="match status" value="1"/>
</dbReference>
<reference evidence="9" key="1">
    <citation type="journal article" date="2019" name="Int. J. Syst. Evol. Microbiol.">
        <title>The Global Catalogue of Microorganisms (GCM) 10K type strain sequencing project: providing services to taxonomists for standard genome sequencing and annotation.</title>
        <authorList>
            <consortium name="The Broad Institute Genomics Platform"/>
            <consortium name="The Broad Institute Genome Sequencing Center for Infectious Disease"/>
            <person name="Wu L."/>
            <person name="Ma J."/>
        </authorList>
    </citation>
    <scope>NUCLEOTIDE SEQUENCE [LARGE SCALE GENOMIC DNA]</scope>
    <source>
        <strain evidence="9">JCM 9373</strain>
    </source>
</reference>
<evidence type="ECO:0000313" key="9">
    <source>
        <dbReference type="Proteomes" id="UP001500320"/>
    </source>
</evidence>
<evidence type="ECO:0000256" key="6">
    <source>
        <dbReference type="ARBA" id="ARBA00023014"/>
    </source>
</evidence>
<evidence type="ECO:0000313" key="8">
    <source>
        <dbReference type="EMBL" id="GAA3127741.1"/>
    </source>
</evidence>